<sequence>MNILYKILLREIRESRNISQSKLSRLTDIPQPTISCMENRTLVCDLDRLDRIAKALGVSIKDLFVEL</sequence>
<dbReference type="GO" id="GO:0003677">
    <property type="term" value="F:DNA binding"/>
    <property type="evidence" value="ECO:0007669"/>
    <property type="project" value="UniProtKB-KW"/>
</dbReference>
<organism evidence="3 4">
    <name type="scientific">Vallitalea longa</name>
    <dbReference type="NCBI Taxonomy" id="2936439"/>
    <lineage>
        <taxon>Bacteria</taxon>
        <taxon>Bacillati</taxon>
        <taxon>Bacillota</taxon>
        <taxon>Clostridia</taxon>
        <taxon>Lachnospirales</taxon>
        <taxon>Vallitaleaceae</taxon>
        <taxon>Vallitalea</taxon>
    </lineage>
</organism>
<evidence type="ECO:0000313" key="3">
    <source>
        <dbReference type="EMBL" id="GKX29210.1"/>
    </source>
</evidence>
<evidence type="ECO:0000256" key="1">
    <source>
        <dbReference type="ARBA" id="ARBA00023125"/>
    </source>
</evidence>
<dbReference type="EMBL" id="BRLB01000003">
    <property type="protein sequence ID" value="GKX29210.1"/>
    <property type="molecule type" value="Genomic_DNA"/>
</dbReference>
<dbReference type="PANTHER" id="PTHR46797">
    <property type="entry name" value="HTH-TYPE TRANSCRIPTIONAL REGULATOR"/>
    <property type="match status" value="1"/>
</dbReference>
<dbReference type="GO" id="GO:0005829">
    <property type="term" value="C:cytosol"/>
    <property type="evidence" value="ECO:0007669"/>
    <property type="project" value="TreeGrafter"/>
</dbReference>
<protein>
    <recommendedName>
        <fullName evidence="2">HTH cro/C1-type domain-containing protein</fullName>
    </recommendedName>
</protein>
<dbReference type="PANTHER" id="PTHR46797:SF1">
    <property type="entry name" value="METHYLPHOSPHONATE SYNTHASE"/>
    <property type="match status" value="1"/>
</dbReference>
<evidence type="ECO:0000313" key="4">
    <source>
        <dbReference type="Proteomes" id="UP001144256"/>
    </source>
</evidence>
<dbReference type="Proteomes" id="UP001144256">
    <property type="component" value="Unassembled WGS sequence"/>
</dbReference>
<dbReference type="InterPro" id="IPR001387">
    <property type="entry name" value="Cro/C1-type_HTH"/>
</dbReference>
<dbReference type="GO" id="GO:0003700">
    <property type="term" value="F:DNA-binding transcription factor activity"/>
    <property type="evidence" value="ECO:0007669"/>
    <property type="project" value="TreeGrafter"/>
</dbReference>
<accession>A0A9W5YAT5</accession>
<keyword evidence="4" id="KW-1185">Reference proteome</keyword>
<dbReference type="SMART" id="SM00530">
    <property type="entry name" value="HTH_XRE"/>
    <property type="match status" value="1"/>
</dbReference>
<evidence type="ECO:0000259" key="2">
    <source>
        <dbReference type="PROSITE" id="PS50943"/>
    </source>
</evidence>
<dbReference type="InterPro" id="IPR010982">
    <property type="entry name" value="Lambda_DNA-bd_dom_sf"/>
</dbReference>
<dbReference type="AlphaFoldDB" id="A0A9W5YAT5"/>
<gene>
    <name evidence="3" type="ORF">SH1V18_16900</name>
</gene>
<proteinExistence type="predicted"/>
<keyword evidence="1" id="KW-0238">DNA-binding</keyword>
<reference evidence="3" key="1">
    <citation type="submission" date="2022-06" db="EMBL/GenBank/DDBJ databases">
        <title>Vallitalea longa sp. nov., an anaerobic bacterium isolated from marine sediment.</title>
        <authorList>
            <person name="Hirano S."/>
            <person name="Terahara T."/>
            <person name="Mori K."/>
            <person name="Hamada M."/>
            <person name="Matsumoto R."/>
            <person name="Kobayashi T."/>
        </authorList>
    </citation>
    <scope>NUCLEOTIDE SEQUENCE</scope>
    <source>
        <strain evidence="3">SH18-1</strain>
    </source>
</reference>
<feature type="domain" description="HTH cro/C1-type" evidence="2">
    <location>
        <begin position="9"/>
        <end position="63"/>
    </location>
</feature>
<dbReference type="SUPFAM" id="SSF47413">
    <property type="entry name" value="lambda repressor-like DNA-binding domains"/>
    <property type="match status" value="1"/>
</dbReference>
<name>A0A9W5YAT5_9FIRM</name>
<dbReference type="InterPro" id="IPR050807">
    <property type="entry name" value="TransReg_Diox_bact_type"/>
</dbReference>
<dbReference type="PROSITE" id="PS50943">
    <property type="entry name" value="HTH_CROC1"/>
    <property type="match status" value="1"/>
</dbReference>
<comment type="caution">
    <text evidence="3">The sequence shown here is derived from an EMBL/GenBank/DDBJ whole genome shotgun (WGS) entry which is preliminary data.</text>
</comment>
<dbReference type="Pfam" id="PF13443">
    <property type="entry name" value="HTH_26"/>
    <property type="match status" value="1"/>
</dbReference>
<dbReference type="Gene3D" id="1.10.260.40">
    <property type="entry name" value="lambda repressor-like DNA-binding domains"/>
    <property type="match status" value="1"/>
</dbReference>
<dbReference type="CDD" id="cd00093">
    <property type="entry name" value="HTH_XRE"/>
    <property type="match status" value="1"/>
</dbReference>